<evidence type="ECO:0000256" key="8">
    <source>
        <dbReference type="ARBA" id="ARBA00022787"/>
    </source>
</evidence>
<evidence type="ECO:0000256" key="4">
    <source>
        <dbReference type="ARBA" id="ARBA00006105"/>
    </source>
</evidence>
<evidence type="ECO:0000256" key="19">
    <source>
        <dbReference type="PIRSR" id="PIRSR601834-1"/>
    </source>
</evidence>
<dbReference type="FunFam" id="2.40.30.10:FF:000032">
    <property type="entry name" value="NADH-cytochrome b5 reductase"/>
    <property type="match status" value="1"/>
</dbReference>
<evidence type="ECO:0000256" key="3">
    <source>
        <dbReference type="ARBA" id="ARBA00005156"/>
    </source>
</evidence>
<keyword evidence="14 21" id="KW-0472">Membrane</keyword>
<dbReference type="AlphaFoldDB" id="A0AAD7U236"/>
<evidence type="ECO:0000256" key="15">
    <source>
        <dbReference type="ARBA" id="ARBA00039438"/>
    </source>
</evidence>
<comment type="caution">
    <text evidence="23">The sequence shown here is derived from an EMBL/GenBank/DDBJ whole genome shotgun (WGS) entry which is preliminary data.</text>
</comment>
<evidence type="ECO:0000256" key="12">
    <source>
        <dbReference type="ARBA" id="ARBA00023027"/>
    </source>
</evidence>
<evidence type="ECO:0000256" key="14">
    <source>
        <dbReference type="ARBA" id="ARBA00023136"/>
    </source>
</evidence>
<reference evidence="23" key="1">
    <citation type="submission" date="2022-11" db="EMBL/GenBank/DDBJ databases">
        <title>Genome Sequence of Cubamyces cubensis.</title>
        <authorList>
            <person name="Buettner E."/>
        </authorList>
    </citation>
    <scope>NUCLEOTIDE SEQUENCE</scope>
    <source>
        <strain evidence="23">MPL-01</strain>
    </source>
</reference>
<evidence type="ECO:0000256" key="17">
    <source>
        <dbReference type="ARBA" id="ARBA00047682"/>
    </source>
</evidence>
<dbReference type="CDD" id="cd06183">
    <property type="entry name" value="cyt_b5_reduct_like"/>
    <property type="match status" value="1"/>
</dbReference>
<dbReference type="PANTHER" id="PTHR19370">
    <property type="entry name" value="NADH-CYTOCHROME B5 REDUCTASE"/>
    <property type="match status" value="1"/>
</dbReference>
<comment type="pathway">
    <text evidence="3">Protein modification; peptidyl-diphthamide biosynthesis.</text>
</comment>
<feature type="binding site" evidence="19">
    <location>
        <position position="180"/>
    </location>
    <ligand>
        <name>FAD</name>
        <dbReference type="ChEBI" id="CHEBI:57692"/>
    </ligand>
</feature>
<dbReference type="InterPro" id="IPR001834">
    <property type="entry name" value="CBR-like"/>
</dbReference>
<dbReference type="EMBL" id="JAPEVG010000020">
    <property type="protein sequence ID" value="KAJ8495885.1"/>
    <property type="molecule type" value="Genomic_DNA"/>
</dbReference>
<keyword evidence="13" id="KW-0496">Mitochondrion</keyword>
<evidence type="ECO:0000256" key="1">
    <source>
        <dbReference type="ARBA" id="ARBA00001974"/>
    </source>
</evidence>
<dbReference type="InterPro" id="IPR011333">
    <property type="entry name" value="SKP1/BTB/POZ_sf"/>
</dbReference>
<comment type="cofactor">
    <cofactor evidence="1 19">
        <name>FAD</name>
        <dbReference type="ChEBI" id="CHEBI:57692"/>
    </cofactor>
</comment>
<dbReference type="InterPro" id="IPR039261">
    <property type="entry name" value="FNR_nucleotide-bd"/>
</dbReference>
<evidence type="ECO:0000256" key="16">
    <source>
        <dbReference type="ARBA" id="ARBA00041901"/>
    </source>
</evidence>
<dbReference type="GO" id="GO:0090524">
    <property type="term" value="F:cytochrome-b5 reductase activity, acting on NADH"/>
    <property type="evidence" value="ECO:0007669"/>
    <property type="project" value="UniProtKB-EC"/>
</dbReference>
<evidence type="ECO:0000256" key="20">
    <source>
        <dbReference type="SAM" id="MobiDB-lite"/>
    </source>
</evidence>
<evidence type="ECO:0000256" key="11">
    <source>
        <dbReference type="ARBA" id="ARBA00023002"/>
    </source>
</evidence>
<protein>
    <recommendedName>
        <fullName evidence="15">NADH-cytochrome b5 reductase 1</fullName>
        <ecNumber evidence="5">1.6.2.2</ecNumber>
    </recommendedName>
    <alternativeName>
        <fullName evidence="16">Microsomal cytochrome b reductase</fullName>
    </alternativeName>
</protein>
<keyword evidence="11" id="KW-0560">Oxidoreductase</keyword>
<dbReference type="Gene3D" id="3.30.710.10">
    <property type="entry name" value="Potassium Channel Kv1.1, Chain A"/>
    <property type="match status" value="1"/>
</dbReference>
<evidence type="ECO:0000313" key="23">
    <source>
        <dbReference type="EMBL" id="KAJ8495885.1"/>
    </source>
</evidence>
<feature type="binding site" evidence="19">
    <location>
        <position position="172"/>
    </location>
    <ligand>
        <name>FAD</name>
        <dbReference type="ChEBI" id="CHEBI:57692"/>
    </ligand>
</feature>
<feature type="compositionally biased region" description="Basic and acidic residues" evidence="20">
    <location>
        <begin position="335"/>
        <end position="365"/>
    </location>
</feature>
<evidence type="ECO:0000256" key="7">
    <source>
        <dbReference type="ARBA" id="ARBA00022692"/>
    </source>
</evidence>
<dbReference type="EC" id="1.6.2.2" evidence="5"/>
<gene>
    <name evidence="23" type="ORF">ONZ51_g1490</name>
</gene>
<dbReference type="FunFam" id="3.40.50.80:FF:000019">
    <property type="entry name" value="NADH-cytochrome b5 reductase"/>
    <property type="match status" value="1"/>
</dbReference>
<feature type="domain" description="FAD-binding FR-type" evidence="22">
    <location>
        <begin position="101"/>
        <end position="204"/>
    </location>
</feature>
<keyword evidence="8" id="KW-1000">Mitochondrion outer membrane</keyword>
<keyword evidence="12" id="KW-0520">NAD</keyword>
<dbReference type="SUPFAM" id="SSF52343">
    <property type="entry name" value="Ferredoxin reductase-like, C-terminal NADP-linked domain"/>
    <property type="match status" value="1"/>
</dbReference>
<keyword evidence="6 19" id="KW-0285">Flavoprotein</keyword>
<evidence type="ECO:0000256" key="2">
    <source>
        <dbReference type="ARBA" id="ARBA00004294"/>
    </source>
</evidence>
<dbReference type="Gene3D" id="2.40.30.10">
    <property type="entry name" value="Translation factors"/>
    <property type="match status" value="1"/>
</dbReference>
<comment type="subcellular location">
    <subcellularLocation>
        <location evidence="2">Mitochondrion outer membrane</location>
    </subcellularLocation>
</comment>
<dbReference type="PRINTS" id="PR00371">
    <property type="entry name" value="FPNCR"/>
</dbReference>
<dbReference type="Proteomes" id="UP001215151">
    <property type="component" value="Unassembled WGS sequence"/>
</dbReference>
<keyword evidence="7 21" id="KW-0812">Transmembrane</keyword>
<evidence type="ECO:0000256" key="6">
    <source>
        <dbReference type="ARBA" id="ARBA00022630"/>
    </source>
</evidence>
<evidence type="ECO:0000259" key="22">
    <source>
        <dbReference type="PROSITE" id="PS51384"/>
    </source>
</evidence>
<feature type="transmembrane region" description="Helical" evidence="21">
    <location>
        <begin position="7"/>
        <end position="27"/>
    </location>
</feature>
<keyword evidence="10 21" id="KW-1133">Transmembrane helix</keyword>
<feature type="region of interest" description="Disordered" evidence="20">
    <location>
        <begin position="335"/>
        <end position="373"/>
    </location>
</feature>
<dbReference type="PANTHER" id="PTHR19370:SF184">
    <property type="entry name" value="NADH-CYTOCHROME B5 REDUCTASE-LIKE"/>
    <property type="match status" value="1"/>
</dbReference>
<dbReference type="Gene3D" id="3.40.50.80">
    <property type="entry name" value="Nucleotide-binding domain of ferredoxin-NADP reductase (FNR) module"/>
    <property type="match status" value="1"/>
</dbReference>
<dbReference type="InterPro" id="IPR001433">
    <property type="entry name" value="OxRdtase_FAD/NAD-bd"/>
</dbReference>
<feature type="binding site" evidence="19">
    <location>
        <position position="179"/>
    </location>
    <ligand>
        <name>FAD</name>
        <dbReference type="ChEBI" id="CHEBI:57692"/>
    </ligand>
</feature>
<comment type="catalytic activity">
    <reaction evidence="17">
        <text>2 Fe(III)-[cytochrome b5] + NADH = 2 Fe(II)-[cytochrome b5] + NAD(+) + H(+)</text>
        <dbReference type="Rhea" id="RHEA:46680"/>
        <dbReference type="Rhea" id="RHEA-COMP:10438"/>
        <dbReference type="Rhea" id="RHEA-COMP:10439"/>
        <dbReference type="ChEBI" id="CHEBI:15378"/>
        <dbReference type="ChEBI" id="CHEBI:29033"/>
        <dbReference type="ChEBI" id="CHEBI:29034"/>
        <dbReference type="ChEBI" id="CHEBI:57540"/>
        <dbReference type="ChEBI" id="CHEBI:57945"/>
        <dbReference type="EC" id="1.6.2.2"/>
    </reaction>
</comment>
<comment type="similarity">
    <text evidence="4">Belongs to the flavoprotein pyridine nucleotide cytochrome reductase family.</text>
</comment>
<dbReference type="InterPro" id="IPR008333">
    <property type="entry name" value="Cbr1-like_FAD-bd_dom"/>
</dbReference>
<keyword evidence="24" id="KW-1185">Reference proteome</keyword>
<feature type="binding site" evidence="19">
    <location>
        <position position="155"/>
    </location>
    <ligand>
        <name>FAD</name>
        <dbReference type="ChEBI" id="CHEBI:57692"/>
    </ligand>
</feature>
<dbReference type="InterPro" id="IPR017927">
    <property type="entry name" value="FAD-bd_FR_type"/>
</dbReference>
<evidence type="ECO:0000256" key="5">
    <source>
        <dbReference type="ARBA" id="ARBA00012011"/>
    </source>
</evidence>
<feature type="binding site" evidence="19">
    <location>
        <position position="170"/>
    </location>
    <ligand>
        <name>FAD</name>
        <dbReference type="ChEBI" id="CHEBI:57692"/>
    </ligand>
</feature>
<dbReference type="PROSITE" id="PS51384">
    <property type="entry name" value="FAD_FR"/>
    <property type="match status" value="1"/>
</dbReference>
<feature type="binding site" evidence="19">
    <location>
        <position position="221"/>
    </location>
    <ligand>
        <name>FAD</name>
        <dbReference type="ChEBI" id="CHEBI:57692"/>
    </ligand>
</feature>
<evidence type="ECO:0000256" key="10">
    <source>
        <dbReference type="ARBA" id="ARBA00022989"/>
    </source>
</evidence>
<dbReference type="PRINTS" id="PR00406">
    <property type="entry name" value="CYTB5RDTASE"/>
</dbReference>
<keyword evidence="9 19" id="KW-0274">FAD</keyword>
<evidence type="ECO:0000256" key="13">
    <source>
        <dbReference type="ARBA" id="ARBA00023128"/>
    </source>
</evidence>
<dbReference type="Pfam" id="PF00175">
    <property type="entry name" value="NAD_binding_1"/>
    <property type="match status" value="1"/>
</dbReference>
<evidence type="ECO:0000313" key="24">
    <source>
        <dbReference type="Proteomes" id="UP001215151"/>
    </source>
</evidence>
<evidence type="ECO:0000256" key="9">
    <source>
        <dbReference type="ARBA" id="ARBA00022827"/>
    </source>
</evidence>
<evidence type="ECO:0000256" key="21">
    <source>
        <dbReference type="SAM" id="Phobius"/>
    </source>
</evidence>
<sequence>MPNRYQVAFVASFAGTLLLLVAITEFVKRKLHAAGYYVSDLILIGLDKKPREHVDPAAEDMFDLVNGPYAQIIALALALVTSAVVFVKFGRGKRKPVLDPQVWKEFPLKEKITVSHNTAIYRFALPHPDDVLGLPTGQHISVSAEINGKTVMRSYTPTTSNDDLGHFDLLVKTYEQGNISKYLSLLKIGDKVRIKGPKGQFHYSPTLAREIGMIAGGTGITPMLQIIHAALKNPLDRTKLSLIYANVNPDDILLKKELDELASKHSHRFRVYYVLNNPPPNWNGGVGFVTKEHIETHLPPTDKDIKILMCGPPPMITAMKKHLAELNYPAPRSVSKLEDQAMSEQKESSKHAPDATDKAAADPKLHPTFSSPNADIVLRSKDGTLFRVPSETLSRTSAWFRSMLSLPQEAPSAKGEAEPIPMDEAADVLAALLSMISGIDLPGPDDADFLESVLATAEKYEVPIAISAMRTALFSPFLEISPIRLYGIATRMSWPREIAHAARRTLTLDLLSPECMPELVRLEPKAQRQLLSLHRARRDAFVAGLDDPTLFNAILRGVQDGGVDDGVDMCHNPLDHSTWWALKYALLKQFEKAPPAAGEELRPAFYRMPEVGAMYGARCGKCGQANYLMDVLLDNLSGLVRDLPQTLSEVRGDSLRVPELAGADQAPMRAGVAVTSVPMYYSLRATNQYAGCAGQVRRAST</sequence>
<organism evidence="23 24">
    <name type="scientific">Trametes cubensis</name>
    <dbReference type="NCBI Taxonomy" id="1111947"/>
    <lineage>
        <taxon>Eukaryota</taxon>
        <taxon>Fungi</taxon>
        <taxon>Dikarya</taxon>
        <taxon>Basidiomycota</taxon>
        <taxon>Agaricomycotina</taxon>
        <taxon>Agaricomycetes</taxon>
        <taxon>Polyporales</taxon>
        <taxon>Polyporaceae</taxon>
        <taxon>Trametes</taxon>
    </lineage>
</organism>
<name>A0AAD7U236_9APHY</name>
<evidence type="ECO:0000256" key="18">
    <source>
        <dbReference type="ARBA" id="ARBA00049138"/>
    </source>
</evidence>
<feature type="transmembrane region" description="Helical" evidence="21">
    <location>
        <begin position="69"/>
        <end position="87"/>
    </location>
</feature>
<dbReference type="InterPro" id="IPR001709">
    <property type="entry name" value="Flavoprot_Pyr_Nucl_cyt_Rdtase"/>
</dbReference>
<dbReference type="SUPFAM" id="SSF63380">
    <property type="entry name" value="Riboflavin synthase domain-like"/>
    <property type="match status" value="1"/>
</dbReference>
<dbReference type="GO" id="GO:0005741">
    <property type="term" value="C:mitochondrial outer membrane"/>
    <property type="evidence" value="ECO:0007669"/>
    <property type="project" value="UniProtKB-SubCell"/>
</dbReference>
<dbReference type="InterPro" id="IPR017938">
    <property type="entry name" value="Riboflavin_synthase-like_b-brl"/>
</dbReference>
<comment type="catalytic activity">
    <reaction evidence="18">
        <text>2 Fe(3+)-[Dph3] + NADH = 2 Fe(2+)-[Dph3] + NAD(+) + H(+)</text>
        <dbReference type="Rhea" id="RHEA:71231"/>
        <dbReference type="Rhea" id="RHEA-COMP:18002"/>
        <dbReference type="Rhea" id="RHEA-COMP:18003"/>
        <dbReference type="ChEBI" id="CHEBI:15378"/>
        <dbReference type="ChEBI" id="CHEBI:29033"/>
        <dbReference type="ChEBI" id="CHEBI:29034"/>
        <dbReference type="ChEBI" id="CHEBI:57540"/>
        <dbReference type="ChEBI" id="CHEBI:57945"/>
        <dbReference type="ChEBI" id="CHEBI:83228"/>
    </reaction>
    <physiologicalReaction direction="left-to-right" evidence="18">
        <dbReference type="Rhea" id="RHEA:71232"/>
    </physiologicalReaction>
</comment>
<proteinExistence type="inferred from homology"/>
<accession>A0AAD7U236</accession>
<feature type="binding site" evidence="19">
    <location>
        <position position="153"/>
    </location>
    <ligand>
        <name>FAD</name>
        <dbReference type="ChEBI" id="CHEBI:57692"/>
    </ligand>
</feature>
<dbReference type="Pfam" id="PF00970">
    <property type="entry name" value="FAD_binding_6"/>
    <property type="match status" value="1"/>
</dbReference>